<dbReference type="Proteomes" id="UP001177023">
    <property type="component" value="Unassembled WGS sequence"/>
</dbReference>
<organism evidence="1 2">
    <name type="scientific">Mesorhabditis spiculigera</name>
    <dbReference type="NCBI Taxonomy" id="96644"/>
    <lineage>
        <taxon>Eukaryota</taxon>
        <taxon>Metazoa</taxon>
        <taxon>Ecdysozoa</taxon>
        <taxon>Nematoda</taxon>
        <taxon>Chromadorea</taxon>
        <taxon>Rhabditida</taxon>
        <taxon>Rhabditina</taxon>
        <taxon>Rhabditomorpha</taxon>
        <taxon>Rhabditoidea</taxon>
        <taxon>Rhabditidae</taxon>
        <taxon>Mesorhabditinae</taxon>
        <taxon>Mesorhabditis</taxon>
    </lineage>
</organism>
<proteinExistence type="predicted"/>
<comment type="caution">
    <text evidence="1">The sequence shown here is derived from an EMBL/GenBank/DDBJ whole genome shotgun (WGS) entry which is preliminary data.</text>
</comment>
<gene>
    <name evidence="1" type="ORF">MSPICULIGERA_LOCUS20105</name>
</gene>
<dbReference type="AlphaFoldDB" id="A0AA36GAX1"/>
<reference evidence="1" key="1">
    <citation type="submission" date="2023-06" db="EMBL/GenBank/DDBJ databases">
        <authorList>
            <person name="Delattre M."/>
        </authorList>
    </citation>
    <scope>NUCLEOTIDE SEQUENCE</scope>
    <source>
        <strain evidence="1">AF72</strain>
    </source>
</reference>
<name>A0AA36GAX1_9BILA</name>
<sequence length="155" mass="17253">MLSNAMLTCCTALTSAMPYDTGLSTAALAFRTAPPYATPLYGKPPPQIPRYLEPRGSYESMPLLPQPIPEPYPLGIRERSLLSREVPPLPPRDYDREYLIEPRLVPAYRPTYVYGPPEYAYAPIREKHHFSPLKGFLKGTLEGIVLGSTFGLIGT</sequence>
<accession>A0AA36GAX1</accession>
<keyword evidence="2" id="KW-1185">Reference proteome</keyword>
<evidence type="ECO:0000313" key="1">
    <source>
        <dbReference type="EMBL" id="CAJ0581956.1"/>
    </source>
</evidence>
<evidence type="ECO:0000313" key="2">
    <source>
        <dbReference type="Proteomes" id="UP001177023"/>
    </source>
</evidence>
<protein>
    <submittedName>
        <fullName evidence="1">Uncharacterized protein</fullName>
    </submittedName>
</protein>
<dbReference type="EMBL" id="CATQJA010002664">
    <property type="protein sequence ID" value="CAJ0581956.1"/>
    <property type="molecule type" value="Genomic_DNA"/>
</dbReference>
<feature type="non-terminal residue" evidence="1">
    <location>
        <position position="155"/>
    </location>
</feature>